<feature type="transmembrane region" description="Helical" evidence="1">
    <location>
        <begin position="68"/>
        <end position="89"/>
    </location>
</feature>
<dbReference type="PaxDb" id="55529-EKX46850"/>
<feature type="transmembrane region" description="Helical" evidence="1">
    <location>
        <begin position="144"/>
        <end position="169"/>
    </location>
</feature>
<evidence type="ECO:0000256" key="1">
    <source>
        <dbReference type="SAM" id="Phobius"/>
    </source>
</evidence>
<dbReference type="GeneID" id="17303685"/>
<dbReference type="AlphaFoldDB" id="L1JFI2"/>
<reference evidence="3" key="3">
    <citation type="submission" date="2015-06" db="UniProtKB">
        <authorList>
            <consortium name="EnsemblProtists"/>
        </authorList>
    </citation>
    <scope>IDENTIFICATION</scope>
</reference>
<protein>
    <recommendedName>
        <fullName evidence="5">Transmembrane protein 218</fullName>
    </recommendedName>
</protein>
<keyword evidence="4" id="KW-1185">Reference proteome</keyword>
<dbReference type="Proteomes" id="UP000011087">
    <property type="component" value="Unassembled WGS sequence"/>
</dbReference>
<dbReference type="HOGENOM" id="CLU_1484685_0_0_1"/>
<dbReference type="EMBL" id="JH992992">
    <property type="protein sequence ID" value="EKX46850.1"/>
    <property type="molecule type" value="Genomic_DNA"/>
</dbReference>
<gene>
    <name evidence="2" type="ORF">GUITHDRAFT_152227</name>
</gene>
<accession>L1JFI2</accession>
<dbReference type="KEGG" id="gtt:GUITHDRAFT_152227"/>
<name>L1JFI2_GUITC</name>
<reference evidence="2 4" key="1">
    <citation type="journal article" date="2012" name="Nature">
        <title>Algal genomes reveal evolutionary mosaicism and the fate of nucleomorphs.</title>
        <authorList>
            <consortium name="DOE Joint Genome Institute"/>
            <person name="Curtis B.A."/>
            <person name="Tanifuji G."/>
            <person name="Burki F."/>
            <person name="Gruber A."/>
            <person name="Irimia M."/>
            <person name="Maruyama S."/>
            <person name="Arias M.C."/>
            <person name="Ball S.G."/>
            <person name="Gile G.H."/>
            <person name="Hirakawa Y."/>
            <person name="Hopkins J.F."/>
            <person name="Kuo A."/>
            <person name="Rensing S.A."/>
            <person name="Schmutz J."/>
            <person name="Symeonidi A."/>
            <person name="Elias M."/>
            <person name="Eveleigh R.J."/>
            <person name="Herman E.K."/>
            <person name="Klute M.J."/>
            <person name="Nakayama T."/>
            <person name="Obornik M."/>
            <person name="Reyes-Prieto A."/>
            <person name="Armbrust E.V."/>
            <person name="Aves S.J."/>
            <person name="Beiko R.G."/>
            <person name="Coutinho P."/>
            <person name="Dacks J.B."/>
            <person name="Durnford D.G."/>
            <person name="Fast N.M."/>
            <person name="Green B.R."/>
            <person name="Grisdale C.J."/>
            <person name="Hempel F."/>
            <person name="Henrissat B."/>
            <person name="Hoppner M.P."/>
            <person name="Ishida K."/>
            <person name="Kim E."/>
            <person name="Koreny L."/>
            <person name="Kroth P.G."/>
            <person name="Liu Y."/>
            <person name="Malik S.B."/>
            <person name="Maier U.G."/>
            <person name="McRose D."/>
            <person name="Mock T."/>
            <person name="Neilson J.A."/>
            <person name="Onodera N.T."/>
            <person name="Poole A.M."/>
            <person name="Pritham E.J."/>
            <person name="Richards T.A."/>
            <person name="Rocap G."/>
            <person name="Roy S.W."/>
            <person name="Sarai C."/>
            <person name="Schaack S."/>
            <person name="Shirato S."/>
            <person name="Slamovits C.H."/>
            <person name="Spencer D.F."/>
            <person name="Suzuki S."/>
            <person name="Worden A.Z."/>
            <person name="Zauner S."/>
            <person name="Barry K."/>
            <person name="Bell C."/>
            <person name="Bharti A.K."/>
            <person name="Crow J.A."/>
            <person name="Grimwood J."/>
            <person name="Kramer R."/>
            <person name="Lindquist E."/>
            <person name="Lucas S."/>
            <person name="Salamov A."/>
            <person name="McFadden G.I."/>
            <person name="Lane C.E."/>
            <person name="Keeling P.J."/>
            <person name="Gray M.W."/>
            <person name="Grigoriev I.V."/>
            <person name="Archibald J.M."/>
        </authorList>
    </citation>
    <scope>NUCLEOTIDE SEQUENCE</scope>
    <source>
        <strain evidence="2 4">CCMP2712</strain>
    </source>
</reference>
<keyword evidence="1" id="KW-1133">Transmembrane helix</keyword>
<feature type="transmembrane region" description="Helical" evidence="1">
    <location>
        <begin position="12"/>
        <end position="31"/>
    </location>
</feature>
<evidence type="ECO:0008006" key="5">
    <source>
        <dbReference type="Google" id="ProtNLM"/>
    </source>
</evidence>
<evidence type="ECO:0000313" key="4">
    <source>
        <dbReference type="Proteomes" id="UP000011087"/>
    </source>
</evidence>
<dbReference type="EnsemblProtists" id="EKX46850">
    <property type="protein sequence ID" value="EKX46850"/>
    <property type="gene ID" value="GUITHDRAFT_152227"/>
</dbReference>
<evidence type="ECO:0000313" key="3">
    <source>
        <dbReference type="EnsemblProtists" id="EKX46850"/>
    </source>
</evidence>
<evidence type="ECO:0000313" key="2">
    <source>
        <dbReference type="EMBL" id="EKX46850.1"/>
    </source>
</evidence>
<keyword evidence="1" id="KW-0812">Transmembrane</keyword>
<sequence length="182" mass="20306">MSIGSSNTRRLRILVGLFALTAVLLCGLITWEQTETNEEQMWPRQIAGDGMRRADAADRKLLMLSPSLYVAGVGDGLFSLFILYVLLIISCAVGCNIRNGCPLILISVIVVLVVTLVLVLSPRVPRQELQALAEQQKYQPFDRLYIWQALIMSLVWLGLLIALISMFLCHCIKPVYAKSLED</sequence>
<proteinExistence type="predicted"/>
<reference evidence="4" key="2">
    <citation type="submission" date="2012-11" db="EMBL/GenBank/DDBJ databases">
        <authorList>
            <person name="Kuo A."/>
            <person name="Curtis B.A."/>
            <person name="Tanifuji G."/>
            <person name="Burki F."/>
            <person name="Gruber A."/>
            <person name="Irimia M."/>
            <person name="Maruyama S."/>
            <person name="Arias M.C."/>
            <person name="Ball S.G."/>
            <person name="Gile G.H."/>
            <person name="Hirakawa Y."/>
            <person name="Hopkins J.F."/>
            <person name="Rensing S.A."/>
            <person name="Schmutz J."/>
            <person name="Symeonidi A."/>
            <person name="Elias M."/>
            <person name="Eveleigh R.J."/>
            <person name="Herman E.K."/>
            <person name="Klute M.J."/>
            <person name="Nakayama T."/>
            <person name="Obornik M."/>
            <person name="Reyes-Prieto A."/>
            <person name="Armbrust E.V."/>
            <person name="Aves S.J."/>
            <person name="Beiko R.G."/>
            <person name="Coutinho P."/>
            <person name="Dacks J.B."/>
            <person name="Durnford D.G."/>
            <person name="Fast N.M."/>
            <person name="Green B.R."/>
            <person name="Grisdale C."/>
            <person name="Hempe F."/>
            <person name="Henrissat B."/>
            <person name="Hoppner M.P."/>
            <person name="Ishida K.-I."/>
            <person name="Kim E."/>
            <person name="Koreny L."/>
            <person name="Kroth P.G."/>
            <person name="Liu Y."/>
            <person name="Malik S.-B."/>
            <person name="Maier U.G."/>
            <person name="McRose D."/>
            <person name="Mock T."/>
            <person name="Neilson J.A."/>
            <person name="Onodera N.T."/>
            <person name="Poole A.M."/>
            <person name="Pritham E.J."/>
            <person name="Richards T.A."/>
            <person name="Rocap G."/>
            <person name="Roy S.W."/>
            <person name="Sarai C."/>
            <person name="Schaack S."/>
            <person name="Shirato S."/>
            <person name="Slamovits C.H."/>
            <person name="Spencer D.F."/>
            <person name="Suzuki S."/>
            <person name="Worden A.Z."/>
            <person name="Zauner S."/>
            <person name="Barry K."/>
            <person name="Bell C."/>
            <person name="Bharti A.K."/>
            <person name="Crow J.A."/>
            <person name="Grimwood J."/>
            <person name="Kramer R."/>
            <person name="Lindquist E."/>
            <person name="Lucas S."/>
            <person name="Salamov A."/>
            <person name="McFadden G.I."/>
            <person name="Lane C.E."/>
            <person name="Keeling P.J."/>
            <person name="Gray M.W."/>
            <person name="Grigoriev I.V."/>
            <person name="Archibald J.M."/>
        </authorList>
    </citation>
    <scope>NUCLEOTIDE SEQUENCE</scope>
    <source>
        <strain evidence="4">CCMP2712</strain>
    </source>
</reference>
<organism evidence="2">
    <name type="scientific">Guillardia theta (strain CCMP2712)</name>
    <name type="common">Cryptophyte</name>
    <dbReference type="NCBI Taxonomy" id="905079"/>
    <lineage>
        <taxon>Eukaryota</taxon>
        <taxon>Cryptophyceae</taxon>
        <taxon>Pyrenomonadales</taxon>
        <taxon>Geminigeraceae</taxon>
        <taxon>Guillardia</taxon>
    </lineage>
</organism>
<feature type="transmembrane region" description="Helical" evidence="1">
    <location>
        <begin position="101"/>
        <end position="124"/>
    </location>
</feature>
<keyword evidence="1" id="KW-0472">Membrane</keyword>
<dbReference type="RefSeq" id="XP_005833830.1">
    <property type="nucleotide sequence ID" value="XM_005833773.1"/>
</dbReference>